<dbReference type="InterPro" id="IPR039556">
    <property type="entry name" value="ICL/PEPM"/>
</dbReference>
<dbReference type="GO" id="GO:0016833">
    <property type="term" value="F:oxo-acid-lyase activity"/>
    <property type="evidence" value="ECO:0007669"/>
    <property type="project" value="UniProtKB-ARBA"/>
</dbReference>
<dbReference type="PANTHER" id="PTHR42905">
    <property type="entry name" value="PHOSPHOENOLPYRUVATE CARBOXYLASE"/>
    <property type="match status" value="1"/>
</dbReference>
<evidence type="ECO:0000313" key="2">
    <source>
        <dbReference type="Proteomes" id="UP000003643"/>
    </source>
</evidence>
<proteinExistence type="predicted"/>
<dbReference type="Proteomes" id="UP000003643">
    <property type="component" value="Unassembled WGS sequence"/>
</dbReference>
<gene>
    <name evidence="1" type="ORF">HMPREF0397_0861</name>
</gene>
<dbReference type="SUPFAM" id="SSF51621">
    <property type="entry name" value="Phosphoenolpyruvate/pyruvate domain"/>
    <property type="match status" value="1"/>
</dbReference>
<organism evidence="1 2">
    <name type="scientific">Fusobacterium nucleatum subsp. nucleatum (strain ATCC 23726 / VPI 4351)</name>
    <dbReference type="NCBI Taxonomy" id="525283"/>
    <lineage>
        <taxon>Bacteria</taxon>
        <taxon>Fusobacteriati</taxon>
        <taxon>Fusobacteriota</taxon>
        <taxon>Fusobacteriia</taxon>
        <taxon>Fusobacteriales</taxon>
        <taxon>Fusobacteriaceae</taxon>
        <taxon>Fusobacterium</taxon>
    </lineage>
</organism>
<dbReference type="AlphaFoldDB" id="D5RCC6"/>
<dbReference type="PANTHER" id="PTHR42905:SF5">
    <property type="entry name" value="CARBOXYVINYL-CARBOXYPHOSPHONATE PHOSPHORYLMUTASE, CHLOROPLASTIC"/>
    <property type="match status" value="1"/>
</dbReference>
<dbReference type="EMBL" id="ADVK01000024">
    <property type="protein sequence ID" value="EFG95539.1"/>
    <property type="molecule type" value="Genomic_DNA"/>
</dbReference>
<accession>D5RCC6</accession>
<dbReference type="InterPro" id="IPR040442">
    <property type="entry name" value="Pyrv_kinase-like_dom_sf"/>
</dbReference>
<dbReference type="Pfam" id="PF13714">
    <property type="entry name" value="PEP_mutase"/>
    <property type="match status" value="1"/>
</dbReference>
<dbReference type="Gene3D" id="3.20.20.60">
    <property type="entry name" value="Phosphoenolpyruvate-binding domains"/>
    <property type="match status" value="1"/>
</dbReference>
<evidence type="ECO:0000313" key="1">
    <source>
        <dbReference type="EMBL" id="EFG95539.1"/>
    </source>
</evidence>
<dbReference type="InterPro" id="IPR015813">
    <property type="entry name" value="Pyrv/PenolPyrv_kinase-like_dom"/>
</dbReference>
<comment type="caution">
    <text evidence="1">The sequence shown here is derived from an EMBL/GenBank/DDBJ whole genome shotgun (WGS) entry which is preliminary data.</text>
</comment>
<dbReference type="CDD" id="cd00377">
    <property type="entry name" value="ICL_PEPM"/>
    <property type="match status" value="1"/>
</dbReference>
<reference evidence="1 2" key="1">
    <citation type="submission" date="2010-04" db="EMBL/GenBank/DDBJ databases">
        <authorList>
            <person name="Qin X."/>
            <person name="Bachman B."/>
            <person name="Battles P."/>
            <person name="Bell A."/>
            <person name="Bess C."/>
            <person name="Bickham C."/>
            <person name="Chaboub L."/>
            <person name="Chen D."/>
            <person name="Coyle M."/>
            <person name="Deiros D.R."/>
            <person name="Dinh H."/>
            <person name="Forbes L."/>
            <person name="Fowler G."/>
            <person name="Francisco L."/>
            <person name="Fu Q."/>
            <person name="Gubbala S."/>
            <person name="Hale W."/>
            <person name="Han Y."/>
            <person name="Hemphill L."/>
            <person name="Highlander S.K."/>
            <person name="Hirani K."/>
            <person name="Hogues M."/>
            <person name="Jackson L."/>
            <person name="Jakkamsetti A."/>
            <person name="Javaid M."/>
            <person name="Jiang H."/>
            <person name="Korchina V."/>
            <person name="Kovar C."/>
            <person name="Lara F."/>
            <person name="Lee S."/>
            <person name="Mata R."/>
            <person name="Mathew T."/>
            <person name="Moen C."/>
            <person name="Morales K."/>
            <person name="Munidasa M."/>
            <person name="Nazareth L."/>
            <person name="Ngo R."/>
            <person name="Nguyen L."/>
            <person name="Okwuonu G."/>
            <person name="Ongeri F."/>
            <person name="Patil S."/>
            <person name="Petrosino J."/>
            <person name="Pham C."/>
            <person name="Pham P."/>
            <person name="Pu L.-L."/>
            <person name="Puazo M."/>
            <person name="Raj R."/>
            <person name="Reid J."/>
            <person name="Rouhana J."/>
            <person name="Saada N."/>
            <person name="Shang Y."/>
            <person name="Simmons D."/>
            <person name="Thornton R."/>
            <person name="Warren J."/>
            <person name="Weissenberger G."/>
            <person name="Zhang J."/>
            <person name="Zhang L."/>
            <person name="Zhou C."/>
            <person name="Zhu D."/>
            <person name="Muzny D."/>
            <person name="Worley K."/>
            <person name="Gibbs R."/>
        </authorList>
    </citation>
    <scope>NUCLEOTIDE SEQUENCE [LARGE SCALE GENOMIC DNA]</scope>
    <source>
        <strain evidence="2">ATCC 23726 / VPI 4351</strain>
    </source>
</reference>
<sequence length="292" mass="32909">MILKGNKMIKTKKLRDLINGNKVVVAPCAYDALSARAIEFMGFELAATTGFGMHGTMLGVPDNGLLTFTEMVRMCRNMASSINIPMMADAEGGYGNAINTYRTIKEFENSGLAGLFIEDQELPPNCPYIKGTKLIRVEEMIGKIKAALEARKDKNFVIVARTDAPFEEAIERLNAYYEAGVDMVKPMPRSRKELEDYPKYLKAPIHLGFTYGKETTLGLTATDCGKMGYKIVTFPFSELMASTTAILRILKEIKEKGTDESFYQEMIKFEEYLKIVNIDLYNELDRKYMLDI</sequence>
<name>D5RCC6_FUSN2</name>
<protein>
    <recommendedName>
        <fullName evidence="3">Carboxyvinyl-carboxyphosphonate phosphorylmutase</fullName>
    </recommendedName>
</protein>
<evidence type="ECO:0008006" key="3">
    <source>
        <dbReference type="Google" id="ProtNLM"/>
    </source>
</evidence>